<proteinExistence type="predicted"/>
<gene>
    <name evidence="1" type="ORF">NP493_331g03016</name>
</gene>
<dbReference type="Proteomes" id="UP001209878">
    <property type="component" value="Unassembled WGS sequence"/>
</dbReference>
<reference evidence="1" key="1">
    <citation type="journal article" date="2023" name="Mol. Biol. Evol.">
        <title>Third-Generation Sequencing Reveals the Adaptive Role of the Epigenome in Three Deep-Sea Polychaetes.</title>
        <authorList>
            <person name="Perez M."/>
            <person name="Aroh O."/>
            <person name="Sun Y."/>
            <person name="Lan Y."/>
            <person name="Juniper S.K."/>
            <person name="Young C.R."/>
            <person name="Angers B."/>
            <person name="Qian P.Y."/>
        </authorList>
    </citation>
    <scope>NUCLEOTIDE SEQUENCE</scope>
    <source>
        <strain evidence="1">R07B-5</strain>
    </source>
</reference>
<name>A0AAD9L3V9_RIDPI</name>
<dbReference type="EMBL" id="JAODUO010000332">
    <property type="protein sequence ID" value="KAK2182884.1"/>
    <property type="molecule type" value="Genomic_DNA"/>
</dbReference>
<evidence type="ECO:0000313" key="1">
    <source>
        <dbReference type="EMBL" id="KAK2182884.1"/>
    </source>
</evidence>
<accession>A0AAD9L3V9</accession>
<sequence length="44" mass="4966">MAALSVRLVPCLSFVHPGYPHDRTQMPRLHIGGWIARLHDISCL</sequence>
<evidence type="ECO:0000313" key="2">
    <source>
        <dbReference type="Proteomes" id="UP001209878"/>
    </source>
</evidence>
<keyword evidence="2" id="KW-1185">Reference proteome</keyword>
<comment type="caution">
    <text evidence="1">The sequence shown here is derived from an EMBL/GenBank/DDBJ whole genome shotgun (WGS) entry which is preliminary data.</text>
</comment>
<protein>
    <submittedName>
        <fullName evidence="1">Uncharacterized protein</fullName>
    </submittedName>
</protein>
<dbReference type="AlphaFoldDB" id="A0AAD9L3V9"/>
<organism evidence="1 2">
    <name type="scientific">Ridgeia piscesae</name>
    <name type="common">Tubeworm</name>
    <dbReference type="NCBI Taxonomy" id="27915"/>
    <lineage>
        <taxon>Eukaryota</taxon>
        <taxon>Metazoa</taxon>
        <taxon>Spiralia</taxon>
        <taxon>Lophotrochozoa</taxon>
        <taxon>Annelida</taxon>
        <taxon>Polychaeta</taxon>
        <taxon>Sedentaria</taxon>
        <taxon>Canalipalpata</taxon>
        <taxon>Sabellida</taxon>
        <taxon>Siboglinidae</taxon>
        <taxon>Ridgeia</taxon>
    </lineage>
</organism>